<evidence type="ECO:0000313" key="4">
    <source>
        <dbReference type="Proteomes" id="UP000034196"/>
    </source>
</evidence>
<dbReference type="STRING" id="1428628.WN71_002350"/>
<proteinExistence type="predicted"/>
<comment type="caution">
    <text evidence="3">The sequence shown here is derived from an EMBL/GenBank/DDBJ whole genome shotgun (WGS) entry which is preliminary data.</text>
</comment>
<dbReference type="RefSeq" id="WP_052743072.1">
    <property type="nucleotide sequence ID" value="NZ_LAVA02000004.1"/>
</dbReference>
<organism evidence="3 4">
    <name type="scientific">Streptomyces mangrovisoli</name>
    <dbReference type="NCBI Taxonomy" id="1428628"/>
    <lineage>
        <taxon>Bacteria</taxon>
        <taxon>Bacillati</taxon>
        <taxon>Actinomycetota</taxon>
        <taxon>Actinomycetes</taxon>
        <taxon>Kitasatosporales</taxon>
        <taxon>Streptomycetaceae</taxon>
        <taxon>Streptomyces</taxon>
    </lineage>
</organism>
<evidence type="ECO:0000313" key="3">
    <source>
        <dbReference type="EMBL" id="OIJ69369.1"/>
    </source>
</evidence>
<protein>
    <recommendedName>
        <fullName evidence="5">Secreted protein</fullName>
    </recommendedName>
</protein>
<keyword evidence="2" id="KW-0732">Signal</keyword>
<sequence length="280" mass="27874">MRALPVRRAASSALCAALLVGITGPAASAADTGGGRTRVTTRPSDPTTDALRAQVGTLGRYGGVLTPVTDLLTTVLADRHGRLPAREAHRLVTAAEHAVAEVKPAAGRKQHRAADPQDDALASLQSSLDALVKAVTSGDLGQLIPAVTATVSGVVGVVTGLLGGSLTAPSLPSPSGLPSTPSLPSTSNTSSASVVGLPSVPGVSLPHLSTMVPDMSTMIPNLSAMMPDLSAMLPAGTATVTDPAATVTDPDDDATVTVPDEDDDVVTLPAELSADPAPAS</sequence>
<feature type="region of interest" description="Disordered" evidence="1">
    <location>
        <begin position="169"/>
        <end position="194"/>
    </location>
</feature>
<feature type="chain" id="PRO_5009631529" description="Secreted protein" evidence="2">
    <location>
        <begin position="30"/>
        <end position="280"/>
    </location>
</feature>
<reference evidence="3" key="1">
    <citation type="submission" date="2016-10" db="EMBL/GenBank/DDBJ databases">
        <title>Genome sequence of Streptomyces mangrovisoli MUSC 149.</title>
        <authorList>
            <person name="Lee L.-H."/>
            <person name="Ser H.-L."/>
        </authorList>
    </citation>
    <scope>NUCLEOTIDE SEQUENCE [LARGE SCALE GENOMIC DNA]</scope>
    <source>
        <strain evidence="3">MUSC 149</strain>
    </source>
</reference>
<name>A0A1J4P3N6_9ACTN</name>
<feature type="signal peptide" evidence="2">
    <location>
        <begin position="1"/>
        <end position="29"/>
    </location>
</feature>
<evidence type="ECO:0000256" key="2">
    <source>
        <dbReference type="SAM" id="SignalP"/>
    </source>
</evidence>
<dbReference type="AlphaFoldDB" id="A0A1J4P3N6"/>
<accession>A0A1J4P3N6</accession>
<gene>
    <name evidence="3" type="ORF">WN71_002350</name>
</gene>
<evidence type="ECO:0000256" key="1">
    <source>
        <dbReference type="SAM" id="MobiDB-lite"/>
    </source>
</evidence>
<dbReference type="Proteomes" id="UP000034196">
    <property type="component" value="Unassembled WGS sequence"/>
</dbReference>
<dbReference type="EMBL" id="LAVA02000004">
    <property type="protein sequence ID" value="OIJ69369.1"/>
    <property type="molecule type" value="Genomic_DNA"/>
</dbReference>
<keyword evidence="4" id="KW-1185">Reference proteome</keyword>
<evidence type="ECO:0008006" key="5">
    <source>
        <dbReference type="Google" id="ProtNLM"/>
    </source>
</evidence>